<dbReference type="EMBL" id="LVJI01000001">
    <property type="protein sequence ID" value="OAB48484.1"/>
    <property type="molecule type" value="Genomic_DNA"/>
</dbReference>
<gene>
    <name evidence="1" type="ORF">PBAT_02295</name>
</gene>
<keyword evidence="2" id="KW-1185">Reference proteome</keyword>
<dbReference type="RefSeq" id="WP_068646122.1">
    <property type="nucleotide sequence ID" value="NZ_CP043611.1"/>
</dbReference>
<protein>
    <submittedName>
        <fullName evidence="1">Uncharacterized protein</fullName>
    </submittedName>
</protein>
<evidence type="ECO:0000313" key="2">
    <source>
        <dbReference type="Proteomes" id="UP000077355"/>
    </source>
</evidence>
<organism evidence="1 2">
    <name type="scientific">Paenibacillus antarcticus</name>
    <dbReference type="NCBI Taxonomy" id="253703"/>
    <lineage>
        <taxon>Bacteria</taxon>
        <taxon>Bacillati</taxon>
        <taxon>Bacillota</taxon>
        <taxon>Bacilli</taxon>
        <taxon>Bacillales</taxon>
        <taxon>Paenibacillaceae</taxon>
        <taxon>Paenibacillus</taxon>
    </lineage>
</organism>
<proteinExistence type="predicted"/>
<reference evidence="1 2" key="1">
    <citation type="submission" date="2016-03" db="EMBL/GenBank/DDBJ databases">
        <title>Draft genome sequence of Paenibacillus antarcticus CECT 5836.</title>
        <authorList>
            <person name="Shin S.-K."/>
            <person name="Yi H."/>
        </authorList>
    </citation>
    <scope>NUCLEOTIDE SEQUENCE [LARGE SCALE GENOMIC DNA]</scope>
    <source>
        <strain evidence="1 2">CECT 5836</strain>
    </source>
</reference>
<dbReference type="OrthoDB" id="2624264at2"/>
<comment type="caution">
    <text evidence="1">The sequence shown here is derived from an EMBL/GenBank/DDBJ whole genome shotgun (WGS) entry which is preliminary data.</text>
</comment>
<dbReference type="AlphaFoldDB" id="A0A168R215"/>
<dbReference type="Proteomes" id="UP000077355">
    <property type="component" value="Unassembled WGS sequence"/>
</dbReference>
<evidence type="ECO:0000313" key="1">
    <source>
        <dbReference type="EMBL" id="OAB48484.1"/>
    </source>
</evidence>
<sequence length="85" mass="10057">MDKRQTFENIVINLEPDQRFFRQTKADCALVLIDKIEINHYAEQIILSGTHFTVDYEDKVIERIEDRTNIHLETNLIAEHNEGED</sequence>
<accession>A0A168R215</accession>
<name>A0A168R215_9BACL</name>